<organism evidence="1">
    <name type="scientific">Cacopsylla melanoneura</name>
    <dbReference type="NCBI Taxonomy" id="428564"/>
    <lineage>
        <taxon>Eukaryota</taxon>
        <taxon>Metazoa</taxon>
        <taxon>Ecdysozoa</taxon>
        <taxon>Arthropoda</taxon>
        <taxon>Hexapoda</taxon>
        <taxon>Insecta</taxon>
        <taxon>Pterygota</taxon>
        <taxon>Neoptera</taxon>
        <taxon>Paraneoptera</taxon>
        <taxon>Hemiptera</taxon>
        <taxon>Sternorrhyncha</taxon>
        <taxon>Psylloidea</taxon>
        <taxon>Psyllidae</taxon>
        <taxon>Psyllinae</taxon>
        <taxon>Cacopsylla</taxon>
    </lineage>
</organism>
<evidence type="ECO:0000313" key="1">
    <source>
        <dbReference type="EMBL" id="CAG6744278.1"/>
    </source>
</evidence>
<dbReference type="EMBL" id="HBUF01201186">
    <property type="protein sequence ID" value="CAG6661956.1"/>
    <property type="molecule type" value="Transcribed_RNA"/>
</dbReference>
<name>A0A8D8ZAU3_9HEMI</name>
<sequence length="120" mass="13708">MLIYRFYSFVACLAKCKFPYITHLSSPLRLSSHLHLISISHLHFSSHLFLSTNFSSTFSSSMISQFITFLFVSRNVYTVYTRNCKLGLFKGQDSKHLRYLILGNGGSFLLDLSLLVSTIL</sequence>
<reference evidence="1" key="1">
    <citation type="submission" date="2021-05" db="EMBL/GenBank/DDBJ databases">
        <authorList>
            <person name="Alioto T."/>
            <person name="Alioto T."/>
            <person name="Gomez Garrido J."/>
        </authorList>
    </citation>
    <scope>NUCLEOTIDE SEQUENCE</scope>
</reference>
<protein>
    <submittedName>
        <fullName evidence="1">Uncharacterized protein</fullName>
    </submittedName>
</protein>
<accession>A0A8D8ZAU3</accession>
<dbReference type="AlphaFoldDB" id="A0A8D8ZAU3"/>
<dbReference type="EMBL" id="HBUF01463167">
    <property type="protein sequence ID" value="CAG6744278.1"/>
    <property type="molecule type" value="Transcribed_RNA"/>
</dbReference>
<proteinExistence type="predicted"/>